<proteinExistence type="predicted"/>
<dbReference type="Proteomes" id="UP001597045">
    <property type="component" value="Unassembled WGS sequence"/>
</dbReference>
<organism evidence="1 2">
    <name type="scientific">Kibdelosporangium lantanae</name>
    <dbReference type="NCBI Taxonomy" id="1497396"/>
    <lineage>
        <taxon>Bacteria</taxon>
        <taxon>Bacillati</taxon>
        <taxon>Actinomycetota</taxon>
        <taxon>Actinomycetes</taxon>
        <taxon>Pseudonocardiales</taxon>
        <taxon>Pseudonocardiaceae</taxon>
        <taxon>Kibdelosporangium</taxon>
    </lineage>
</organism>
<reference evidence="2" key="1">
    <citation type="journal article" date="2019" name="Int. J. Syst. Evol. Microbiol.">
        <title>The Global Catalogue of Microorganisms (GCM) 10K type strain sequencing project: providing services to taxonomists for standard genome sequencing and annotation.</title>
        <authorList>
            <consortium name="The Broad Institute Genomics Platform"/>
            <consortium name="The Broad Institute Genome Sequencing Center for Infectious Disease"/>
            <person name="Wu L."/>
            <person name="Ma J."/>
        </authorList>
    </citation>
    <scope>NUCLEOTIDE SEQUENCE [LARGE SCALE GENOMIC DNA]</scope>
    <source>
        <strain evidence="2">JCM 31486</strain>
    </source>
</reference>
<dbReference type="EMBL" id="JBHTIS010004009">
    <property type="protein sequence ID" value="MFD1051955.1"/>
    <property type="molecule type" value="Genomic_DNA"/>
</dbReference>
<evidence type="ECO:0000313" key="1">
    <source>
        <dbReference type="EMBL" id="MFD1051955.1"/>
    </source>
</evidence>
<evidence type="ECO:0000313" key="2">
    <source>
        <dbReference type="Proteomes" id="UP001597045"/>
    </source>
</evidence>
<sequence length="66" mass="7299">MTDVRAVCDAWKRHSRAVFPVGLVLLAAAELVVSATVTDDSVRLHSGLGYRTPMEVLDEWFANQQV</sequence>
<protein>
    <submittedName>
        <fullName evidence="1">Uncharacterized protein</fullName>
    </submittedName>
</protein>
<comment type="caution">
    <text evidence="1">The sequence shown here is derived from an EMBL/GenBank/DDBJ whole genome shotgun (WGS) entry which is preliminary data.</text>
</comment>
<name>A0ABW3MRX8_9PSEU</name>
<feature type="non-terminal residue" evidence="1">
    <location>
        <position position="66"/>
    </location>
</feature>
<keyword evidence="2" id="KW-1185">Reference proteome</keyword>
<gene>
    <name evidence="1" type="ORF">ACFQ1S_43535</name>
</gene>
<accession>A0ABW3MRX8</accession>